<feature type="region of interest" description="Disordered" evidence="1">
    <location>
        <begin position="427"/>
        <end position="449"/>
    </location>
</feature>
<dbReference type="PANTHER" id="PTHR15615:SF118">
    <property type="entry name" value="CYCLIN, HYPOTHETICAL (EUROFUNG)"/>
    <property type="match status" value="1"/>
</dbReference>
<protein>
    <recommendedName>
        <fullName evidence="4">Meiotically up-regulated protein 80 protein</fullName>
    </recommendedName>
</protein>
<accession>A0A2S4KTE1</accession>
<dbReference type="InterPro" id="IPR013922">
    <property type="entry name" value="Cyclin_PHO80-like"/>
</dbReference>
<dbReference type="Pfam" id="PF08613">
    <property type="entry name" value="Cyclin"/>
    <property type="match status" value="1"/>
</dbReference>
<feature type="region of interest" description="Disordered" evidence="1">
    <location>
        <begin position="91"/>
        <end position="160"/>
    </location>
</feature>
<dbReference type="OrthoDB" id="244495at2759"/>
<dbReference type="STRING" id="94208.A0A2S4KTE1"/>
<evidence type="ECO:0000256" key="1">
    <source>
        <dbReference type="SAM" id="MobiDB-lite"/>
    </source>
</evidence>
<name>A0A2S4KTE1_9HYPO</name>
<sequence>MSVGSPRLTSLLPPSPSNCSCSQRALLPPSCVALPKRRSTIDDAGFLESGLRTPPIDNMSTTYHHAMPAYDGQLAMHSYPAGMAHANRSRAMVDDGRNSQHYRYPSQQTQVAPVSQTRNNSFSLTAQLPHPTSRPSTRPSTPMSEAAMTAKQETAPSRRNSDSLIYHSLQIPKCISPNGGNLSDLAAQMTCLFWFDSVDNLKRAESIQSRPLNAPITRLPNLAKPYDQFRKWVYNVLSTTQVTQNVIFLALLFIYRLKMSTPQIKGRAGSEYRLLTVALMLGNKFLDDNTYTNKTWAEVSCFAVQEIHVMEVEFLSNMRYNLLASKDEWEDWLAKLACFHEYYERALNLPASPIHVPSPTNNAFNSPIPSPTGVTLPGIPDMPPYTPSGVRSFSPSSSLSKNFSAYQANATSPLASKLAMNLPVTRKRSPEEELADHPAKRQVPSRAGHMMPVPPMNTRANGPVDAARLPIPQLTVVTNTTPNPASTYSTANGYPHQMAATTQHLVSLPPLQPGIRAMSTVYPPGPATTMVQQPAVPAITAVSVPTPSYPIAPLASHPVMNYGTPTKHHSPGSLAPFGSSPLVEHLGPSSAVHTPVSHTPISNSPSVYLQQRASPYKPVRHVNKLLYPPPSASLNQYHLGLPVPPNQMHYQPLGRRHDVRTGVVPEFLLYNRGQLQHFSSHGGQQGHYPS</sequence>
<reference evidence="2 3" key="1">
    <citation type="submission" date="2018-01" db="EMBL/GenBank/DDBJ databases">
        <title>Harnessing the power of phylogenomics to disentangle the directionality and signatures of interkingdom host jumping in the parasitic fungal genus Tolypocladium.</title>
        <authorList>
            <person name="Quandt C.A."/>
            <person name="Patterson W."/>
            <person name="Spatafora J.W."/>
        </authorList>
    </citation>
    <scope>NUCLEOTIDE SEQUENCE [LARGE SCALE GENOMIC DNA]</scope>
    <source>
        <strain evidence="2 3">NRBC 100945</strain>
    </source>
</reference>
<dbReference type="GO" id="GO:0005634">
    <property type="term" value="C:nucleus"/>
    <property type="evidence" value="ECO:0007669"/>
    <property type="project" value="TreeGrafter"/>
</dbReference>
<feature type="compositionally biased region" description="Low complexity" evidence="1">
    <location>
        <begin position="131"/>
        <end position="142"/>
    </location>
</feature>
<keyword evidence="3" id="KW-1185">Reference proteome</keyword>
<dbReference type="SUPFAM" id="SSF47954">
    <property type="entry name" value="Cyclin-like"/>
    <property type="match status" value="1"/>
</dbReference>
<gene>
    <name evidence="2" type="ORF">TPAR_06390</name>
</gene>
<dbReference type="CDD" id="cd20557">
    <property type="entry name" value="CYCLIN_ScPCL1-like"/>
    <property type="match status" value="1"/>
</dbReference>
<feature type="compositionally biased region" description="Basic and acidic residues" evidence="1">
    <location>
        <begin position="428"/>
        <end position="439"/>
    </location>
</feature>
<dbReference type="PANTHER" id="PTHR15615">
    <property type="match status" value="1"/>
</dbReference>
<dbReference type="InterPro" id="IPR036915">
    <property type="entry name" value="Cyclin-like_sf"/>
</dbReference>
<feature type="compositionally biased region" description="Polar residues" evidence="1">
    <location>
        <begin position="99"/>
        <end position="126"/>
    </location>
</feature>
<dbReference type="EMBL" id="PKSG01000688">
    <property type="protein sequence ID" value="POR33410.1"/>
    <property type="molecule type" value="Genomic_DNA"/>
</dbReference>
<proteinExistence type="predicted"/>
<organism evidence="2 3">
    <name type="scientific">Tolypocladium paradoxum</name>
    <dbReference type="NCBI Taxonomy" id="94208"/>
    <lineage>
        <taxon>Eukaryota</taxon>
        <taxon>Fungi</taxon>
        <taxon>Dikarya</taxon>
        <taxon>Ascomycota</taxon>
        <taxon>Pezizomycotina</taxon>
        <taxon>Sordariomycetes</taxon>
        <taxon>Hypocreomycetidae</taxon>
        <taxon>Hypocreales</taxon>
        <taxon>Ophiocordycipitaceae</taxon>
        <taxon>Tolypocladium</taxon>
    </lineage>
</organism>
<dbReference type="GO" id="GO:0019901">
    <property type="term" value="F:protein kinase binding"/>
    <property type="evidence" value="ECO:0007669"/>
    <property type="project" value="InterPro"/>
</dbReference>
<evidence type="ECO:0008006" key="4">
    <source>
        <dbReference type="Google" id="ProtNLM"/>
    </source>
</evidence>
<dbReference type="GO" id="GO:0000307">
    <property type="term" value="C:cyclin-dependent protein kinase holoenzyme complex"/>
    <property type="evidence" value="ECO:0007669"/>
    <property type="project" value="TreeGrafter"/>
</dbReference>
<evidence type="ECO:0000313" key="2">
    <source>
        <dbReference type="EMBL" id="POR33410.1"/>
    </source>
</evidence>
<dbReference type="Gene3D" id="1.10.472.10">
    <property type="entry name" value="Cyclin-like"/>
    <property type="match status" value="1"/>
</dbReference>
<dbReference type="Proteomes" id="UP000237481">
    <property type="component" value="Unassembled WGS sequence"/>
</dbReference>
<dbReference type="AlphaFoldDB" id="A0A2S4KTE1"/>
<comment type="caution">
    <text evidence="2">The sequence shown here is derived from an EMBL/GenBank/DDBJ whole genome shotgun (WGS) entry which is preliminary data.</text>
</comment>
<evidence type="ECO:0000313" key="3">
    <source>
        <dbReference type="Proteomes" id="UP000237481"/>
    </source>
</evidence>
<dbReference type="GO" id="GO:0016538">
    <property type="term" value="F:cyclin-dependent protein serine/threonine kinase regulator activity"/>
    <property type="evidence" value="ECO:0007669"/>
    <property type="project" value="TreeGrafter"/>
</dbReference>